<name>A0ABQ8JMD8_DERPT</name>
<evidence type="ECO:0000313" key="3">
    <source>
        <dbReference type="Proteomes" id="UP000887458"/>
    </source>
</evidence>
<dbReference type="Gene3D" id="2.30.30.140">
    <property type="match status" value="1"/>
</dbReference>
<dbReference type="Proteomes" id="UP000887458">
    <property type="component" value="Unassembled WGS sequence"/>
</dbReference>
<evidence type="ECO:0000256" key="1">
    <source>
        <dbReference type="SAM" id="MobiDB-lite"/>
    </source>
</evidence>
<gene>
    <name evidence="2" type="ORF">DERP_005365</name>
</gene>
<comment type="caution">
    <text evidence="2">The sequence shown here is derived from an EMBL/GenBank/DDBJ whole genome shotgun (WGS) entry which is preliminary data.</text>
</comment>
<accession>A0ABQ8JMD8</accession>
<reference evidence="2 3" key="1">
    <citation type="journal article" date="2018" name="J. Allergy Clin. Immunol.">
        <title>High-quality assembly of Dermatophagoides pteronyssinus genome and transcriptome reveals a wide range of novel allergens.</title>
        <authorList>
            <person name="Liu X.Y."/>
            <person name="Yang K.Y."/>
            <person name="Wang M.Q."/>
            <person name="Kwok J.S."/>
            <person name="Zeng X."/>
            <person name="Yang Z."/>
            <person name="Xiao X.J."/>
            <person name="Lau C.P."/>
            <person name="Li Y."/>
            <person name="Huang Z.M."/>
            <person name="Ba J.G."/>
            <person name="Yim A.K."/>
            <person name="Ouyang C.Y."/>
            <person name="Ngai S.M."/>
            <person name="Chan T.F."/>
            <person name="Leung E.L."/>
            <person name="Liu L."/>
            <person name="Liu Z.G."/>
            <person name="Tsui S.K."/>
        </authorList>
    </citation>
    <scope>NUCLEOTIDE SEQUENCE [LARGE SCALE GENOMIC DNA]</scope>
    <source>
        <strain evidence="2">Derp</strain>
    </source>
</reference>
<proteinExistence type="predicted"/>
<sequence>MDVQDPNQKRSRKSSRSYDNYHSSLNDMNEMEKKCLLYNYCFVCHKKFDQTNESIRSCLNPLCSLIQHEKCFISNNFYLNNWNTNDITKSLLLKNVEKEAIDFVRLLQQRNFNYEFCGICLTKVSEMIILYYKNPEDEYDDNETIKYFTYSFAQLESITKYLLFKKLSANFKKMLTSFNQEIPKQLENFNVNKKKYPNASLIDLFKLSMESCQQFDKHRTLFNFFNDLSDGNYFHNYEDILYDLKLIYHQRIVQSNGNEKDRTCLEIKKIYDFCTVELADIRECVDCYCYYYDSESFTKVCSRPHGIVWAPCKANKSQIIWWPAKVYVPFRLPEHINDQDNIIQIRMFGCSRRHTQKLYFNMNQIYAFSKEPPQPFGNIKVLSPNSKQFDYRLALKQVSEYFKDYQKYWPNGLTQIPDYPRQFDIEQDLFWPTPELIRSSFDDDSS</sequence>
<reference evidence="2 3" key="2">
    <citation type="journal article" date="2022" name="Mol. Biol. Evol.">
        <title>Comparative Genomics Reveals Insights into the Divergent Evolution of Astigmatic Mites and Household Pest Adaptations.</title>
        <authorList>
            <person name="Xiong Q."/>
            <person name="Wan A.T."/>
            <person name="Liu X."/>
            <person name="Fung C.S."/>
            <person name="Xiao X."/>
            <person name="Malainual N."/>
            <person name="Hou J."/>
            <person name="Wang L."/>
            <person name="Wang M."/>
            <person name="Yang K.Y."/>
            <person name="Cui Y."/>
            <person name="Leung E.L."/>
            <person name="Nong W."/>
            <person name="Shin S.K."/>
            <person name="Au S.W."/>
            <person name="Jeong K.Y."/>
            <person name="Chew F.T."/>
            <person name="Hui J.H."/>
            <person name="Leung T.F."/>
            <person name="Tungtrongchitr A."/>
            <person name="Zhong N."/>
            <person name="Liu Z."/>
            <person name="Tsui S.K."/>
        </authorList>
    </citation>
    <scope>NUCLEOTIDE SEQUENCE [LARGE SCALE GENOMIC DNA]</scope>
    <source>
        <strain evidence="2">Derp</strain>
    </source>
</reference>
<feature type="region of interest" description="Disordered" evidence="1">
    <location>
        <begin position="1"/>
        <end position="21"/>
    </location>
</feature>
<dbReference type="SUPFAM" id="SSF63748">
    <property type="entry name" value="Tudor/PWWP/MBT"/>
    <property type="match status" value="1"/>
</dbReference>
<organism evidence="2 3">
    <name type="scientific">Dermatophagoides pteronyssinus</name>
    <name type="common">European house dust mite</name>
    <dbReference type="NCBI Taxonomy" id="6956"/>
    <lineage>
        <taxon>Eukaryota</taxon>
        <taxon>Metazoa</taxon>
        <taxon>Ecdysozoa</taxon>
        <taxon>Arthropoda</taxon>
        <taxon>Chelicerata</taxon>
        <taxon>Arachnida</taxon>
        <taxon>Acari</taxon>
        <taxon>Acariformes</taxon>
        <taxon>Sarcoptiformes</taxon>
        <taxon>Astigmata</taxon>
        <taxon>Psoroptidia</taxon>
        <taxon>Analgoidea</taxon>
        <taxon>Pyroglyphidae</taxon>
        <taxon>Dermatophagoidinae</taxon>
        <taxon>Dermatophagoides</taxon>
    </lineage>
</organism>
<protein>
    <submittedName>
        <fullName evidence="2">Uncharacterized protein</fullName>
    </submittedName>
</protein>
<keyword evidence="3" id="KW-1185">Reference proteome</keyword>
<evidence type="ECO:0000313" key="2">
    <source>
        <dbReference type="EMBL" id="KAH9423784.1"/>
    </source>
</evidence>
<dbReference type="EMBL" id="NJHN03000031">
    <property type="protein sequence ID" value="KAH9423784.1"/>
    <property type="molecule type" value="Genomic_DNA"/>
</dbReference>